<accession>A0ABT3C940</accession>
<dbReference type="RefSeq" id="WP_264066812.1">
    <property type="nucleotide sequence ID" value="NZ_JACKTY010000020.1"/>
</dbReference>
<sequence>MPSSGFFAAIVVSAALLTAGCGGHTPAAEAPLAPASAVSASALPDRQGELGGLTAKGLIDALNQAGFAAPNPVNATAQDCPSAGCDQSVVTDTVSIKSFPTTGKAEIYAKDRGLFQVTTLVVSFAPPMAPADQDRYRTEILKLIN</sequence>
<comment type="caution">
    <text evidence="1">The sequence shown here is derived from an EMBL/GenBank/DDBJ whole genome shotgun (WGS) entry which is preliminary data.</text>
</comment>
<gene>
    <name evidence="1" type="ORF">H7J73_08005</name>
</gene>
<keyword evidence="2" id="KW-1185">Reference proteome</keyword>
<name>A0ABT3C940_9MYCO</name>
<dbReference type="EMBL" id="JACKTY010000020">
    <property type="protein sequence ID" value="MCV7225975.1"/>
    <property type="molecule type" value="Genomic_DNA"/>
</dbReference>
<evidence type="ECO:0000313" key="2">
    <source>
        <dbReference type="Proteomes" id="UP001526201"/>
    </source>
</evidence>
<protein>
    <recommendedName>
        <fullName evidence="3">Lipoprotein</fullName>
    </recommendedName>
</protein>
<evidence type="ECO:0008006" key="3">
    <source>
        <dbReference type="Google" id="ProtNLM"/>
    </source>
</evidence>
<evidence type="ECO:0000313" key="1">
    <source>
        <dbReference type="EMBL" id="MCV7225975.1"/>
    </source>
</evidence>
<dbReference type="Proteomes" id="UP001526201">
    <property type="component" value="Unassembled WGS sequence"/>
</dbReference>
<proteinExistence type="predicted"/>
<organism evidence="1 2">
    <name type="scientific">Mycolicibacterium komossense</name>
    <dbReference type="NCBI Taxonomy" id="1779"/>
    <lineage>
        <taxon>Bacteria</taxon>
        <taxon>Bacillati</taxon>
        <taxon>Actinomycetota</taxon>
        <taxon>Actinomycetes</taxon>
        <taxon>Mycobacteriales</taxon>
        <taxon>Mycobacteriaceae</taxon>
        <taxon>Mycolicibacterium</taxon>
    </lineage>
</organism>
<reference evidence="1 2" key="1">
    <citation type="journal article" date="2022" name="BMC Genomics">
        <title>Comparative genome analysis of mycobacteria focusing on tRNA and non-coding RNA.</title>
        <authorList>
            <person name="Behra P.R.K."/>
            <person name="Pettersson B.M.F."/>
            <person name="Ramesh M."/>
            <person name="Das S."/>
            <person name="Dasgupta S."/>
            <person name="Kirsebom L.A."/>
        </authorList>
    </citation>
    <scope>NUCLEOTIDE SEQUENCE [LARGE SCALE GENOMIC DNA]</scope>
    <source>
        <strain evidence="1 2">DSM 44078</strain>
    </source>
</reference>